<dbReference type="AlphaFoldDB" id="A0A382W627"/>
<gene>
    <name evidence="3" type="ORF">METZ01_LOCUS407116</name>
</gene>
<dbReference type="Pfam" id="PF01408">
    <property type="entry name" value="GFO_IDH_MocA"/>
    <property type="match status" value="1"/>
</dbReference>
<dbReference type="Gene3D" id="3.40.50.720">
    <property type="entry name" value="NAD(P)-binding Rossmann-like Domain"/>
    <property type="match status" value="1"/>
</dbReference>
<organism evidence="3">
    <name type="scientific">marine metagenome</name>
    <dbReference type="NCBI Taxonomy" id="408172"/>
    <lineage>
        <taxon>unclassified sequences</taxon>
        <taxon>metagenomes</taxon>
        <taxon>ecological metagenomes</taxon>
    </lineage>
</organism>
<dbReference type="InterPro" id="IPR000683">
    <property type="entry name" value="Gfo/Idh/MocA-like_OxRdtase_N"/>
</dbReference>
<dbReference type="InterPro" id="IPR050463">
    <property type="entry name" value="Gfo/Idh/MocA_oxidrdct_glycsds"/>
</dbReference>
<evidence type="ECO:0000313" key="3">
    <source>
        <dbReference type="EMBL" id="SVD54262.1"/>
    </source>
</evidence>
<sequence>MADRLRLGVVGVGRIGVFHAQHLQELAAEREDCELVAVADRHQDTAVRVAEQLTGQQDTSITPFESAEALVESGVADAAIVASRTVDHRRDTQAMVEAGMRVLLEKPLGDTLDEARHLATWLDQDPARSQAAMLAFQRRYDAAMVRARELLEAGTIGELF</sequence>
<protein>
    <recommendedName>
        <fullName evidence="2">Gfo/Idh/MocA-like oxidoreductase N-terminal domain-containing protein</fullName>
    </recommendedName>
</protein>
<dbReference type="PANTHER" id="PTHR43818">
    <property type="entry name" value="BCDNA.GH03377"/>
    <property type="match status" value="1"/>
</dbReference>
<name>A0A382W627_9ZZZZ</name>
<dbReference type="EMBL" id="UINC01157334">
    <property type="protein sequence ID" value="SVD54262.1"/>
    <property type="molecule type" value="Genomic_DNA"/>
</dbReference>
<dbReference type="SUPFAM" id="SSF51735">
    <property type="entry name" value="NAD(P)-binding Rossmann-fold domains"/>
    <property type="match status" value="1"/>
</dbReference>
<evidence type="ECO:0000259" key="2">
    <source>
        <dbReference type="Pfam" id="PF01408"/>
    </source>
</evidence>
<dbReference type="GO" id="GO:0016491">
    <property type="term" value="F:oxidoreductase activity"/>
    <property type="evidence" value="ECO:0007669"/>
    <property type="project" value="UniProtKB-KW"/>
</dbReference>
<reference evidence="3" key="1">
    <citation type="submission" date="2018-05" db="EMBL/GenBank/DDBJ databases">
        <authorList>
            <person name="Lanie J.A."/>
            <person name="Ng W.-L."/>
            <person name="Kazmierczak K.M."/>
            <person name="Andrzejewski T.M."/>
            <person name="Davidsen T.M."/>
            <person name="Wayne K.J."/>
            <person name="Tettelin H."/>
            <person name="Glass J.I."/>
            <person name="Rusch D."/>
            <person name="Podicherti R."/>
            <person name="Tsui H.-C.T."/>
            <person name="Winkler M.E."/>
        </authorList>
    </citation>
    <scope>NUCLEOTIDE SEQUENCE</scope>
</reference>
<dbReference type="GO" id="GO:0000166">
    <property type="term" value="F:nucleotide binding"/>
    <property type="evidence" value="ECO:0007669"/>
    <property type="project" value="InterPro"/>
</dbReference>
<feature type="non-terminal residue" evidence="3">
    <location>
        <position position="160"/>
    </location>
</feature>
<evidence type="ECO:0000256" key="1">
    <source>
        <dbReference type="ARBA" id="ARBA00023002"/>
    </source>
</evidence>
<keyword evidence="1" id="KW-0560">Oxidoreductase</keyword>
<feature type="domain" description="Gfo/Idh/MocA-like oxidoreductase N-terminal" evidence="2">
    <location>
        <begin position="5"/>
        <end position="125"/>
    </location>
</feature>
<proteinExistence type="predicted"/>
<dbReference type="PANTHER" id="PTHR43818:SF11">
    <property type="entry name" value="BCDNA.GH03377"/>
    <property type="match status" value="1"/>
</dbReference>
<dbReference type="InterPro" id="IPR036291">
    <property type="entry name" value="NAD(P)-bd_dom_sf"/>
</dbReference>
<accession>A0A382W627</accession>